<dbReference type="PANTHER" id="PTHR44520">
    <property type="entry name" value="RESPONSE REGULATOR RCP1-RELATED"/>
    <property type="match status" value="1"/>
</dbReference>
<dbReference type="Pfam" id="PF00072">
    <property type="entry name" value="Response_reg"/>
    <property type="match status" value="1"/>
</dbReference>
<feature type="domain" description="Response regulatory" evidence="2">
    <location>
        <begin position="7"/>
        <end position="128"/>
    </location>
</feature>
<evidence type="ECO:0000256" key="1">
    <source>
        <dbReference type="PROSITE-ProRule" id="PRU00169"/>
    </source>
</evidence>
<accession>A0ABU9E0A1</accession>
<protein>
    <submittedName>
        <fullName evidence="3">Response regulator</fullName>
    </submittedName>
</protein>
<dbReference type="PANTHER" id="PTHR44520:SF2">
    <property type="entry name" value="RESPONSE REGULATOR RCP1"/>
    <property type="match status" value="1"/>
</dbReference>
<keyword evidence="4" id="KW-1185">Reference proteome</keyword>
<dbReference type="PROSITE" id="PS50110">
    <property type="entry name" value="RESPONSE_REGULATORY"/>
    <property type="match status" value="1"/>
</dbReference>
<evidence type="ECO:0000313" key="4">
    <source>
        <dbReference type="Proteomes" id="UP001491349"/>
    </source>
</evidence>
<evidence type="ECO:0000259" key="2">
    <source>
        <dbReference type="PROSITE" id="PS50110"/>
    </source>
</evidence>
<reference evidence="3 4" key="1">
    <citation type="submission" date="2024-04" db="EMBL/GenBank/DDBJ databases">
        <title>draft genome sequnece of Flavobacterium buctense JCM 30750.</title>
        <authorList>
            <person name="Kim D.-U."/>
        </authorList>
    </citation>
    <scope>NUCLEOTIDE SEQUENCE [LARGE SCALE GENOMIC DNA]</scope>
    <source>
        <strain evidence="3 4">JCM 30750</strain>
    </source>
</reference>
<dbReference type="Proteomes" id="UP001491349">
    <property type="component" value="Unassembled WGS sequence"/>
</dbReference>
<dbReference type="InterPro" id="IPR011006">
    <property type="entry name" value="CheY-like_superfamily"/>
</dbReference>
<keyword evidence="1" id="KW-0597">Phosphoprotein</keyword>
<proteinExistence type="predicted"/>
<evidence type="ECO:0000313" key="3">
    <source>
        <dbReference type="EMBL" id="MEK8180085.1"/>
    </source>
</evidence>
<dbReference type="InterPro" id="IPR001789">
    <property type="entry name" value="Sig_transdc_resp-reg_receiver"/>
</dbReference>
<comment type="caution">
    <text evidence="3">The sequence shown here is derived from an EMBL/GenBank/DDBJ whole genome shotgun (WGS) entry which is preliminary data.</text>
</comment>
<dbReference type="EMBL" id="JBBPCB010000003">
    <property type="protein sequence ID" value="MEK8180085.1"/>
    <property type="molecule type" value="Genomic_DNA"/>
</dbReference>
<dbReference type="SUPFAM" id="SSF52172">
    <property type="entry name" value="CheY-like"/>
    <property type="match status" value="1"/>
</dbReference>
<organism evidence="3 4">
    <name type="scientific">Flavobacterium buctense</name>
    <dbReference type="NCBI Taxonomy" id="1648146"/>
    <lineage>
        <taxon>Bacteria</taxon>
        <taxon>Pseudomonadati</taxon>
        <taxon>Bacteroidota</taxon>
        <taxon>Flavobacteriia</taxon>
        <taxon>Flavobacteriales</taxon>
        <taxon>Flavobacteriaceae</taxon>
        <taxon>Flavobacterium</taxon>
    </lineage>
</organism>
<feature type="modified residue" description="4-aspartylphosphate" evidence="1">
    <location>
        <position position="61"/>
    </location>
</feature>
<name>A0ABU9E0A1_9FLAO</name>
<dbReference type="RefSeq" id="WP_187660549.1">
    <property type="nucleotide sequence ID" value="NZ_JACTAB010000004.1"/>
</dbReference>
<dbReference type="InterPro" id="IPR052893">
    <property type="entry name" value="TCS_response_regulator"/>
</dbReference>
<gene>
    <name evidence="3" type="ORF">WMW71_06990</name>
</gene>
<dbReference type="Gene3D" id="3.40.50.2300">
    <property type="match status" value="1"/>
</dbReference>
<sequence>MVKEYIHIILADDDEDDRLFFTDAFDELKINTKVNTFNDGVELMNYLNQPEAILPNVLFLDLNMPRKNGIECLDEIKKNDRFNDIAIAIFSTSSSEEHIEETFVRGANIYIKKPSDFATLKKVLSDVVTINWQYYTSGLNKDNFLLRL</sequence>
<dbReference type="SMART" id="SM00448">
    <property type="entry name" value="REC"/>
    <property type="match status" value="1"/>
</dbReference>